<dbReference type="Proteomes" id="UP000636661">
    <property type="component" value="Unassembled WGS sequence"/>
</dbReference>
<protein>
    <submittedName>
        <fullName evidence="1">Uncharacterized protein</fullName>
    </submittedName>
</protein>
<dbReference type="RefSeq" id="WP_189554450.1">
    <property type="nucleotide sequence ID" value="NZ_BMTP01000021.1"/>
</dbReference>
<dbReference type="Gene3D" id="3.40.50.150">
    <property type="entry name" value="Vaccinia Virus protein VP39"/>
    <property type="match status" value="1"/>
</dbReference>
<gene>
    <name evidence="1" type="ORF">GCM10010274_60540</name>
</gene>
<keyword evidence="2" id="KW-1185">Reference proteome</keyword>
<evidence type="ECO:0000313" key="1">
    <source>
        <dbReference type="EMBL" id="GGU63644.1"/>
    </source>
</evidence>
<proteinExistence type="predicted"/>
<accession>A0A918M6Y9</accession>
<reference evidence="1" key="1">
    <citation type="journal article" date="2014" name="Int. J. Syst. Evol. Microbiol.">
        <title>Complete genome sequence of Corynebacterium casei LMG S-19264T (=DSM 44701T), isolated from a smear-ripened cheese.</title>
        <authorList>
            <consortium name="US DOE Joint Genome Institute (JGI-PGF)"/>
            <person name="Walter F."/>
            <person name="Albersmeier A."/>
            <person name="Kalinowski J."/>
            <person name="Ruckert C."/>
        </authorList>
    </citation>
    <scope>NUCLEOTIDE SEQUENCE</scope>
    <source>
        <strain evidence="1">JCM 4391</strain>
    </source>
</reference>
<dbReference type="AlphaFoldDB" id="A0A918M6Y9"/>
<name>A0A918M6Y9_9ACTN</name>
<reference evidence="1" key="2">
    <citation type="submission" date="2020-09" db="EMBL/GenBank/DDBJ databases">
        <authorList>
            <person name="Sun Q."/>
            <person name="Ohkuma M."/>
        </authorList>
    </citation>
    <scope>NUCLEOTIDE SEQUENCE</scope>
    <source>
        <strain evidence="1">JCM 4391</strain>
    </source>
</reference>
<dbReference type="EMBL" id="BMTP01000021">
    <property type="protein sequence ID" value="GGU63644.1"/>
    <property type="molecule type" value="Genomic_DNA"/>
</dbReference>
<sequence>MLNVGGRERTRPDFDEVYRRATLRVTSVTPPAGAATYSLIEAVAHGVPAGA</sequence>
<comment type="caution">
    <text evidence="1">The sequence shown here is derived from an EMBL/GenBank/DDBJ whole genome shotgun (WGS) entry which is preliminary data.</text>
</comment>
<organism evidence="1 2">
    <name type="scientific">Streptomyces lavendofoliae</name>
    <dbReference type="NCBI Taxonomy" id="67314"/>
    <lineage>
        <taxon>Bacteria</taxon>
        <taxon>Bacillati</taxon>
        <taxon>Actinomycetota</taxon>
        <taxon>Actinomycetes</taxon>
        <taxon>Kitasatosporales</taxon>
        <taxon>Streptomycetaceae</taxon>
        <taxon>Streptomyces</taxon>
    </lineage>
</organism>
<evidence type="ECO:0000313" key="2">
    <source>
        <dbReference type="Proteomes" id="UP000636661"/>
    </source>
</evidence>
<dbReference type="InterPro" id="IPR029063">
    <property type="entry name" value="SAM-dependent_MTases_sf"/>
</dbReference>